<dbReference type="GO" id="GO:0044010">
    <property type="term" value="P:single-species biofilm formation"/>
    <property type="evidence" value="ECO:0007669"/>
    <property type="project" value="TreeGrafter"/>
</dbReference>
<comment type="caution">
    <text evidence="2">The sequence shown here is derived from an EMBL/GenBank/DDBJ whole genome shotgun (WGS) entry which is preliminary data.</text>
</comment>
<dbReference type="RefSeq" id="WP_042411941.1">
    <property type="nucleotide sequence ID" value="NZ_JBOK01000018.1"/>
</dbReference>
<dbReference type="InterPro" id="IPR007384">
    <property type="entry name" value="UCP006257"/>
</dbReference>
<evidence type="ECO:0000313" key="2">
    <source>
        <dbReference type="EMBL" id="EXU79239.1"/>
    </source>
</evidence>
<dbReference type="STRING" id="225991.MA05_01225"/>
<feature type="domain" description="YqcC-like" evidence="1">
    <location>
        <begin position="8"/>
        <end position="105"/>
    </location>
</feature>
<dbReference type="AlphaFoldDB" id="A0A014MMA3"/>
<proteinExistence type="predicted"/>
<dbReference type="SUPFAM" id="SSF158452">
    <property type="entry name" value="YqcC-like"/>
    <property type="match status" value="1"/>
</dbReference>
<dbReference type="EMBL" id="JBOK01000018">
    <property type="protein sequence ID" value="EXU79239.1"/>
    <property type="molecule type" value="Genomic_DNA"/>
</dbReference>
<dbReference type="PATRIC" id="fig|1457173.3.peg.2811"/>
<reference evidence="2 3" key="1">
    <citation type="submission" date="2014-01" db="EMBL/GenBank/DDBJ databases">
        <title>Interspecies Systems Biology Uncovers Metabolites Affecting C. elegans Gene Expression and Life History Traits.</title>
        <authorList>
            <person name="Watson E."/>
            <person name="Macneil L.T."/>
            <person name="Ritter A.D."/>
            <person name="Yilmaz L.S."/>
            <person name="Rosebrock A.P."/>
            <person name="Caudy A.A."/>
            <person name="Walhout A.J."/>
        </authorList>
    </citation>
    <scope>NUCLEOTIDE SEQUENCE [LARGE SCALE GENOMIC DNA]</scope>
    <source>
        <strain evidence="2 3">DA1877</strain>
    </source>
</reference>
<accession>A0A014MMA3</accession>
<dbReference type="InterPro" id="IPR036814">
    <property type="entry name" value="YqcC-like_sf"/>
</dbReference>
<organism evidence="2 3">
    <name type="scientific">Comamonas aquatica DA1877</name>
    <dbReference type="NCBI Taxonomy" id="1457173"/>
    <lineage>
        <taxon>Bacteria</taxon>
        <taxon>Pseudomonadati</taxon>
        <taxon>Pseudomonadota</taxon>
        <taxon>Betaproteobacteria</taxon>
        <taxon>Burkholderiales</taxon>
        <taxon>Comamonadaceae</taxon>
        <taxon>Comamonas</taxon>
    </lineage>
</organism>
<keyword evidence="3" id="KW-1185">Reference proteome</keyword>
<evidence type="ECO:0000259" key="1">
    <source>
        <dbReference type="Pfam" id="PF04287"/>
    </source>
</evidence>
<protein>
    <recommendedName>
        <fullName evidence="1">YqcC-like domain-containing protein</fullName>
    </recommendedName>
</protein>
<dbReference type="PANTHER" id="PTHR39586:SF1">
    <property type="entry name" value="CYTOPLASMIC PROTEIN"/>
    <property type="match status" value="1"/>
</dbReference>
<dbReference type="PANTHER" id="PTHR39586">
    <property type="entry name" value="CYTOPLASMIC PROTEIN-RELATED"/>
    <property type="match status" value="1"/>
</dbReference>
<dbReference type="PIRSF" id="PIRSF006257">
    <property type="entry name" value="UCP006257"/>
    <property type="match status" value="1"/>
</dbReference>
<sequence length="113" mass="12445">MSDTSTTLRHHLQQLEAELRAAALWGAQPPSEQALASTMPFMYDTLQIEEWLQWVFVPRLHALLDANAPLPGNCSVHPLAEHEWNSRFPQGPHATALQVLARIDATLTVAAAG</sequence>
<gene>
    <name evidence="2" type="ORF">AX13_05655</name>
</gene>
<evidence type="ECO:0000313" key="3">
    <source>
        <dbReference type="Proteomes" id="UP000020766"/>
    </source>
</evidence>
<dbReference type="Gene3D" id="1.20.1440.40">
    <property type="entry name" value="YqcC-like"/>
    <property type="match status" value="1"/>
</dbReference>
<dbReference type="GeneID" id="74940409"/>
<dbReference type="Pfam" id="PF04287">
    <property type="entry name" value="DUF446"/>
    <property type="match status" value="1"/>
</dbReference>
<name>A0A014MMA3_9BURK</name>
<dbReference type="InterPro" id="IPR023376">
    <property type="entry name" value="YqcC-like_dom"/>
</dbReference>
<dbReference type="Proteomes" id="UP000020766">
    <property type="component" value="Unassembled WGS sequence"/>
</dbReference>